<dbReference type="GO" id="GO:0004364">
    <property type="term" value="F:glutathione transferase activity"/>
    <property type="evidence" value="ECO:0007669"/>
    <property type="project" value="TreeGrafter"/>
</dbReference>
<proteinExistence type="predicted"/>
<keyword evidence="2" id="KW-0413">Isomerase</keyword>
<keyword evidence="3" id="KW-1185">Reference proteome</keyword>
<accession>A0A1H8RQ44</accession>
<organism evidence="2 3">
    <name type="scientific">Aquisalimonas asiatica</name>
    <dbReference type="NCBI Taxonomy" id="406100"/>
    <lineage>
        <taxon>Bacteria</taxon>
        <taxon>Pseudomonadati</taxon>
        <taxon>Pseudomonadota</taxon>
        <taxon>Gammaproteobacteria</taxon>
        <taxon>Chromatiales</taxon>
        <taxon>Ectothiorhodospiraceae</taxon>
        <taxon>Aquisalimonas</taxon>
    </lineage>
</organism>
<dbReference type="CDD" id="cd03022">
    <property type="entry name" value="DsbA_HCCA_Iso"/>
    <property type="match status" value="1"/>
</dbReference>
<dbReference type="STRING" id="406100.SAMN04488052_102174"/>
<dbReference type="InterPro" id="IPR051924">
    <property type="entry name" value="GST_Kappa/NadH"/>
</dbReference>
<dbReference type="AlphaFoldDB" id="A0A1H8RQ44"/>
<dbReference type="GO" id="GO:0018845">
    <property type="term" value="F:2-hydroxychromene-2-carboxylate isomerase activity"/>
    <property type="evidence" value="ECO:0007669"/>
    <property type="project" value="InterPro"/>
</dbReference>
<dbReference type="EMBL" id="FOEG01000002">
    <property type="protein sequence ID" value="SEO68500.1"/>
    <property type="molecule type" value="Genomic_DNA"/>
</dbReference>
<protein>
    <submittedName>
        <fullName evidence="2">2-hydroxychromene-2-carboxylate isomerase</fullName>
    </submittedName>
</protein>
<evidence type="ECO:0000259" key="1">
    <source>
        <dbReference type="Pfam" id="PF01323"/>
    </source>
</evidence>
<dbReference type="InterPro" id="IPR001853">
    <property type="entry name" value="DSBA-like_thioredoxin_dom"/>
</dbReference>
<dbReference type="SUPFAM" id="SSF52833">
    <property type="entry name" value="Thioredoxin-like"/>
    <property type="match status" value="2"/>
</dbReference>
<feature type="domain" description="DSBA-like thioredoxin" evidence="1">
    <location>
        <begin position="209"/>
        <end position="395"/>
    </location>
</feature>
<feature type="domain" description="DSBA-like thioredoxin" evidence="1">
    <location>
        <begin position="4"/>
        <end position="191"/>
    </location>
</feature>
<dbReference type="GO" id="GO:0006749">
    <property type="term" value="P:glutathione metabolic process"/>
    <property type="evidence" value="ECO:0007669"/>
    <property type="project" value="TreeGrafter"/>
</dbReference>
<dbReference type="RefSeq" id="WP_091640708.1">
    <property type="nucleotide sequence ID" value="NZ_FOEG01000002.1"/>
</dbReference>
<dbReference type="InterPro" id="IPR044087">
    <property type="entry name" value="NahD-like"/>
</dbReference>
<dbReference type="GO" id="GO:0004602">
    <property type="term" value="F:glutathione peroxidase activity"/>
    <property type="evidence" value="ECO:0007669"/>
    <property type="project" value="TreeGrafter"/>
</dbReference>
<evidence type="ECO:0000313" key="3">
    <source>
        <dbReference type="Proteomes" id="UP000199657"/>
    </source>
</evidence>
<evidence type="ECO:0000313" key="2">
    <source>
        <dbReference type="EMBL" id="SEO68500.1"/>
    </source>
</evidence>
<dbReference type="PANTHER" id="PTHR42943">
    <property type="entry name" value="GLUTATHIONE S-TRANSFERASE KAPPA"/>
    <property type="match status" value="1"/>
</dbReference>
<dbReference type="Proteomes" id="UP000199657">
    <property type="component" value="Unassembled WGS sequence"/>
</dbReference>
<dbReference type="Gene3D" id="3.40.30.10">
    <property type="entry name" value="Glutaredoxin"/>
    <property type="match status" value="2"/>
</dbReference>
<sequence length="409" mass="45232">MAQLEWFFDVICPQAHIGIARMETLARQTGHDLVLRPVSLARLYEAQGLPLQPEADWAANKRLRLDRDLLRQAELAGLRLRGDLRRPVRESEAAQRLLAGTPPAQRSGPMHALFNAAWERGKPLDDAGLLRRIAEEHGLDPALIDADASASALAANTDEALSRGVFGVPTTMLGDQLWWGADRLDFVARALGGSAATAPRQPDGHRRRLEVFHDFSSPFSYLACTQVTQLAREHDAELVWRPMLLGALFKSIGTPMMPIRAMSENRQAWGLRDMQQWAAHRDVPFRFTSHFPLNTVLALRVSAVEPDLIQPLYRAAWAEDRNLSEQETVAAIVREAGMDPEDVFARATADETKALIKTNTQQAEAMGACGAPTLVVDGRLVFWGQDRLDMVARALDGWVPAVDGDAHGR</sequence>
<dbReference type="InterPro" id="IPR036249">
    <property type="entry name" value="Thioredoxin-like_sf"/>
</dbReference>
<dbReference type="GO" id="GO:1901170">
    <property type="term" value="P:naphthalene catabolic process"/>
    <property type="evidence" value="ECO:0007669"/>
    <property type="project" value="InterPro"/>
</dbReference>
<dbReference type="OrthoDB" id="5244108at2"/>
<dbReference type="Pfam" id="PF01323">
    <property type="entry name" value="DSBA"/>
    <property type="match status" value="2"/>
</dbReference>
<gene>
    <name evidence="2" type="ORF">SAMN04488052_102174</name>
</gene>
<reference evidence="2 3" key="1">
    <citation type="submission" date="2016-10" db="EMBL/GenBank/DDBJ databases">
        <authorList>
            <person name="de Groot N.N."/>
        </authorList>
    </citation>
    <scope>NUCLEOTIDE SEQUENCE [LARGE SCALE GENOMIC DNA]</scope>
    <source>
        <strain evidence="2 3">CGMCC 1.6291</strain>
    </source>
</reference>
<dbReference type="PANTHER" id="PTHR42943:SF4">
    <property type="entry name" value="C2H2-TYPE DOMAIN-CONTAINING PROTEIN"/>
    <property type="match status" value="1"/>
</dbReference>
<name>A0A1H8RQ44_9GAMM</name>